<proteinExistence type="predicted"/>
<evidence type="ECO:0000313" key="3">
    <source>
        <dbReference type="Proteomes" id="UP000887458"/>
    </source>
</evidence>
<keyword evidence="3" id="KW-1185">Reference proteome</keyword>
<reference evidence="2 3" key="2">
    <citation type="journal article" date="2022" name="Mol. Biol. Evol.">
        <title>Comparative Genomics Reveals Insights into the Divergent Evolution of Astigmatic Mites and Household Pest Adaptations.</title>
        <authorList>
            <person name="Xiong Q."/>
            <person name="Wan A.T."/>
            <person name="Liu X."/>
            <person name="Fung C.S."/>
            <person name="Xiao X."/>
            <person name="Malainual N."/>
            <person name="Hou J."/>
            <person name="Wang L."/>
            <person name="Wang M."/>
            <person name="Yang K.Y."/>
            <person name="Cui Y."/>
            <person name="Leung E.L."/>
            <person name="Nong W."/>
            <person name="Shin S.K."/>
            <person name="Au S.W."/>
            <person name="Jeong K.Y."/>
            <person name="Chew F.T."/>
            <person name="Hui J.H."/>
            <person name="Leung T.F."/>
            <person name="Tungtrongchitr A."/>
            <person name="Zhong N."/>
            <person name="Liu Z."/>
            <person name="Tsui S.K."/>
        </authorList>
    </citation>
    <scope>NUCLEOTIDE SEQUENCE [LARGE SCALE GENOMIC DNA]</scope>
    <source>
        <strain evidence="2">Derp</strain>
    </source>
</reference>
<dbReference type="EMBL" id="NJHN03000062">
    <property type="protein sequence ID" value="KAH9418600.1"/>
    <property type="molecule type" value="Genomic_DNA"/>
</dbReference>
<accession>A0ABQ8J8A1</accession>
<dbReference type="Proteomes" id="UP000887458">
    <property type="component" value="Unassembled WGS sequence"/>
</dbReference>
<reference evidence="2 3" key="1">
    <citation type="journal article" date="2018" name="J. Allergy Clin. Immunol.">
        <title>High-quality assembly of Dermatophagoides pteronyssinus genome and transcriptome reveals a wide range of novel allergens.</title>
        <authorList>
            <person name="Liu X.Y."/>
            <person name="Yang K.Y."/>
            <person name="Wang M.Q."/>
            <person name="Kwok J.S."/>
            <person name="Zeng X."/>
            <person name="Yang Z."/>
            <person name="Xiao X.J."/>
            <person name="Lau C.P."/>
            <person name="Li Y."/>
            <person name="Huang Z.M."/>
            <person name="Ba J.G."/>
            <person name="Yim A.K."/>
            <person name="Ouyang C.Y."/>
            <person name="Ngai S.M."/>
            <person name="Chan T.F."/>
            <person name="Leung E.L."/>
            <person name="Liu L."/>
            <person name="Liu Z.G."/>
            <person name="Tsui S.K."/>
        </authorList>
    </citation>
    <scope>NUCLEOTIDE SEQUENCE [LARGE SCALE GENOMIC DNA]</scope>
    <source>
        <strain evidence="2">Derp</strain>
    </source>
</reference>
<evidence type="ECO:0000256" key="1">
    <source>
        <dbReference type="SAM" id="MobiDB-lite"/>
    </source>
</evidence>
<feature type="region of interest" description="Disordered" evidence="1">
    <location>
        <begin position="97"/>
        <end position="127"/>
    </location>
</feature>
<gene>
    <name evidence="2" type="ORF">DERP_003925</name>
</gene>
<feature type="region of interest" description="Disordered" evidence="1">
    <location>
        <begin position="1"/>
        <end position="29"/>
    </location>
</feature>
<feature type="compositionally biased region" description="Low complexity" evidence="1">
    <location>
        <begin position="102"/>
        <end position="127"/>
    </location>
</feature>
<dbReference type="SUPFAM" id="SSF54768">
    <property type="entry name" value="dsRNA-binding domain-like"/>
    <property type="match status" value="1"/>
</dbReference>
<feature type="compositionally biased region" description="Low complexity" evidence="1">
    <location>
        <begin position="306"/>
        <end position="316"/>
    </location>
</feature>
<sequence length="330" mass="37979">MSENHCENNDDDLEPKIQQPTESSPKELPPSYELISLIDSTKRLKLFCYNKNWSKPSYQLIKRERIGWKKFYTIRLIIQTILLTTEATDISKRLAKLPEQQSSSSSSSSSSNEIIENNNITEDNIDVNSESKNIEPQVSINEVNNNDDDDAKRTKLHQSIQAVLDAENKLYKICDDLCLDEPYFKIIERIRLNDRKYYVVGCMIIDQCNRELEFKSFAISKRMARLCAAMKAVFHLETNVDHIINDDETKKIEMNDNHQIVDENTNDNDDIDEKESKIGMIDDDLDADTVDESNDEEPPRYEDSQTPTTPKTPKSPDNLSPLAIMVNTPH</sequence>
<protein>
    <submittedName>
        <fullName evidence="2">Uncharacterized protein</fullName>
    </submittedName>
</protein>
<feature type="compositionally biased region" description="Acidic residues" evidence="1">
    <location>
        <begin position="264"/>
        <end position="273"/>
    </location>
</feature>
<comment type="caution">
    <text evidence="2">The sequence shown here is derived from an EMBL/GenBank/DDBJ whole genome shotgun (WGS) entry which is preliminary data.</text>
</comment>
<feature type="region of interest" description="Disordered" evidence="1">
    <location>
        <begin position="254"/>
        <end position="330"/>
    </location>
</feature>
<name>A0ABQ8J8A1_DERPT</name>
<evidence type="ECO:0000313" key="2">
    <source>
        <dbReference type="EMBL" id="KAH9418600.1"/>
    </source>
</evidence>
<organism evidence="2 3">
    <name type="scientific">Dermatophagoides pteronyssinus</name>
    <name type="common">European house dust mite</name>
    <dbReference type="NCBI Taxonomy" id="6956"/>
    <lineage>
        <taxon>Eukaryota</taxon>
        <taxon>Metazoa</taxon>
        <taxon>Ecdysozoa</taxon>
        <taxon>Arthropoda</taxon>
        <taxon>Chelicerata</taxon>
        <taxon>Arachnida</taxon>
        <taxon>Acari</taxon>
        <taxon>Acariformes</taxon>
        <taxon>Sarcoptiformes</taxon>
        <taxon>Astigmata</taxon>
        <taxon>Psoroptidia</taxon>
        <taxon>Analgoidea</taxon>
        <taxon>Pyroglyphidae</taxon>
        <taxon>Dermatophagoidinae</taxon>
        <taxon>Dermatophagoides</taxon>
    </lineage>
</organism>
<feature type="compositionally biased region" description="Acidic residues" evidence="1">
    <location>
        <begin position="281"/>
        <end position="296"/>
    </location>
</feature>